<dbReference type="InterPro" id="IPR003709">
    <property type="entry name" value="VanY-like_core_dom"/>
</dbReference>
<comment type="caution">
    <text evidence="3">The sequence shown here is derived from an EMBL/GenBank/DDBJ whole genome shotgun (WGS) entry which is preliminary data.</text>
</comment>
<dbReference type="EMBL" id="JACKWY010000013">
    <property type="protein sequence ID" value="MBB6716294.1"/>
    <property type="molecule type" value="Genomic_DNA"/>
</dbReference>
<gene>
    <name evidence="3" type="ORF">H7E68_16440</name>
</gene>
<evidence type="ECO:0000313" key="3">
    <source>
        <dbReference type="EMBL" id="MBB6716294.1"/>
    </source>
</evidence>
<keyword evidence="1" id="KW-0812">Transmembrane</keyword>
<accession>A0A7X0VSA9</accession>
<dbReference type="PANTHER" id="PTHR34385">
    <property type="entry name" value="D-ALANYL-D-ALANINE CARBOXYPEPTIDASE"/>
    <property type="match status" value="1"/>
</dbReference>
<evidence type="ECO:0000313" key="4">
    <source>
        <dbReference type="Proteomes" id="UP000585258"/>
    </source>
</evidence>
<dbReference type="Proteomes" id="UP000585258">
    <property type="component" value="Unassembled WGS sequence"/>
</dbReference>
<dbReference type="CDD" id="cd14852">
    <property type="entry name" value="LD-carboxypeptidase"/>
    <property type="match status" value="1"/>
</dbReference>
<evidence type="ECO:0000256" key="1">
    <source>
        <dbReference type="SAM" id="Phobius"/>
    </source>
</evidence>
<proteinExistence type="predicted"/>
<dbReference type="Pfam" id="PF02557">
    <property type="entry name" value="VanY"/>
    <property type="match status" value="1"/>
</dbReference>
<dbReference type="SUPFAM" id="SSF55166">
    <property type="entry name" value="Hedgehog/DD-peptidase"/>
    <property type="match status" value="1"/>
</dbReference>
<dbReference type="GO" id="GO:0008233">
    <property type="term" value="F:peptidase activity"/>
    <property type="evidence" value="ECO:0007669"/>
    <property type="project" value="InterPro"/>
</dbReference>
<dbReference type="InterPro" id="IPR058193">
    <property type="entry name" value="VanY/YodJ_core_dom"/>
</dbReference>
<protein>
    <submittedName>
        <fullName evidence="3">M15 family metallopeptidase</fullName>
    </submittedName>
</protein>
<dbReference type="PANTHER" id="PTHR34385:SF1">
    <property type="entry name" value="PEPTIDOGLYCAN L-ALANYL-D-GLUTAMATE ENDOPEPTIDASE CWLK"/>
    <property type="match status" value="1"/>
</dbReference>
<dbReference type="AlphaFoldDB" id="A0A7X0VSA9"/>
<sequence length="372" mass="43103">MKRIKRIRRIKKSIITMVLFGVVLGLMVYIPINIKKKALIARDVVASEKFKDDINVLGTFNRLREDNKSIYASDEVSIKINSEIEEILEELKNGVTDKVKELVDNLNSLLVDVSAGNHSELEQLFNKLNEDKMTGFTQEEVKKVNTLMDEYNLLIKEQKYSEAKVDLEDINTYVKEVKKIVETRITKEEYDKKSTEDEKSRKATYINGILLVNKKNGLPDSFGDAEDPKAREAFEEMKKAAGKDGLYINAFSTYRSFWTQNRLYWNYVASFGQEPTDTFSARAGFSEHQTGLGFDVGGADRSLWANQEFQYTAEAEWLKNNCYKYGFILRYPEGKEWKTGFVYESWHFRYLGEEHSKNFNNNNLTLEEYLGV</sequence>
<feature type="domain" description="D-alanyl-D-alanine carboxypeptidase-like core" evidence="2">
    <location>
        <begin position="228"/>
        <end position="352"/>
    </location>
</feature>
<keyword evidence="1" id="KW-0472">Membrane</keyword>
<dbReference type="GO" id="GO:0006508">
    <property type="term" value="P:proteolysis"/>
    <property type="evidence" value="ECO:0007669"/>
    <property type="project" value="InterPro"/>
</dbReference>
<reference evidence="3 4" key="1">
    <citation type="submission" date="2020-08" db="EMBL/GenBank/DDBJ databases">
        <title>Clostridia isolated from Swiss meat.</title>
        <authorList>
            <person name="Wambui J."/>
            <person name="Stevens M.J.A."/>
            <person name="Stephan R."/>
        </authorList>
    </citation>
    <scope>NUCLEOTIDE SEQUENCE [LARGE SCALE GENOMIC DNA]</scope>
    <source>
        <strain evidence="3 4">CM001</strain>
    </source>
</reference>
<name>A0A7X0VSA9_9CLOT</name>
<keyword evidence="1" id="KW-1133">Transmembrane helix</keyword>
<dbReference type="InterPro" id="IPR052179">
    <property type="entry name" value="DD-CPase-like"/>
</dbReference>
<dbReference type="InterPro" id="IPR009045">
    <property type="entry name" value="Zn_M74/Hedgehog-like"/>
</dbReference>
<evidence type="ECO:0000259" key="2">
    <source>
        <dbReference type="Pfam" id="PF02557"/>
    </source>
</evidence>
<organism evidence="3 4">
    <name type="scientific">Clostridium gasigenes</name>
    <dbReference type="NCBI Taxonomy" id="94869"/>
    <lineage>
        <taxon>Bacteria</taxon>
        <taxon>Bacillati</taxon>
        <taxon>Bacillota</taxon>
        <taxon>Clostridia</taxon>
        <taxon>Eubacteriales</taxon>
        <taxon>Clostridiaceae</taxon>
        <taxon>Clostridium</taxon>
    </lineage>
</organism>
<feature type="transmembrane region" description="Helical" evidence="1">
    <location>
        <begin position="12"/>
        <end position="32"/>
    </location>
</feature>
<dbReference type="Gene3D" id="3.30.1380.10">
    <property type="match status" value="1"/>
</dbReference>